<dbReference type="Pfam" id="PF00702">
    <property type="entry name" value="Hydrolase"/>
    <property type="match status" value="1"/>
</dbReference>
<feature type="domain" description="HMA" evidence="12">
    <location>
        <begin position="44"/>
        <end position="110"/>
    </location>
</feature>
<dbReference type="InterPro" id="IPR051014">
    <property type="entry name" value="Cation_Transport_ATPase_IB"/>
</dbReference>
<dbReference type="Gramene" id="EFJ15386">
    <property type="protein sequence ID" value="EFJ15386"/>
    <property type="gene ID" value="SELMODRAFT_118425"/>
</dbReference>
<dbReference type="AlphaFoldDB" id="D8SJM4"/>
<evidence type="ECO:0000256" key="5">
    <source>
        <dbReference type="ARBA" id="ARBA00022741"/>
    </source>
</evidence>
<dbReference type="SFLD" id="SFLDS00003">
    <property type="entry name" value="Haloacid_Dehalogenase"/>
    <property type="match status" value="1"/>
</dbReference>
<feature type="transmembrane region" description="Helical" evidence="10">
    <location>
        <begin position="179"/>
        <end position="204"/>
    </location>
</feature>
<dbReference type="InterPro" id="IPR023299">
    <property type="entry name" value="ATPase_P-typ_cyto_dom_N"/>
</dbReference>
<dbReference type="FunFam" id="2.70.150.10:FF:000002">
    <property type="entry name" value="Copper-transporting ATPase 1, putative"/>
    <property type="match status" value="1"/>
</dbReference>
<dbReference type="Gene3D" id="3.40.50.1000">
    <property type="entry name" value="HAD superfamily/HAD-like"/>
    <property type="match status" value="1"/>
</dbReference>
<dbReference type="InterPro" id="IPR006121">
    <property type="entry name" value="HMA_dom"/>
</dbReference>
<dbReference type="SFLD" id="SFLDF00027">
    <property type="entry name" value="p-type_atpase"/>
    <property type="match status" value="1"/>
</dbReference>
<dbReference type="InterPro" id="IPR036163">
    <property type="entry name" value="HMA_dom_sf"/>
</dbReference>
<dbReference type="EMBL" id="GL377623">
    <property type="protein sequence ID" value="EFJ15386.1"/>
    <property type="molecule type" value="Genomic_DNA"/>
</dbReference>
<feature type="transmembrane region" description="Helical" evidence="10">
    <location>
        <begin position="344"/>
        <end position="363"/>
    </location>
</feature>
<organism evidence="14">
    <name type="scientific">Selaginella moellendorffii</name>
    <name type="common">Spikemoss</name>
    <dbReference type="NCBI Taxonomy" id="88036"/>
    <lineage>
        <taxon>Eukaryota</taxon>
        <taxon>Viridiplantae</taxon>
        <taxon>Streptophyta</taxon>
        <taxon>Embryophyta</taxon>
        <taxon>Tracheophyta</taxon>
        <taxon>Lycopodiopsida</taxon>
        <taxon>Selaginellales</taxon>
        <taxon>Selaginellaceae</taxon>
        <taxon>Selaginella</taxon>
    </lineage>
</organism>
<dbReference type="GO" id="GO:0016887">
    <property type="term" value="F:ATP hydrolysis activity"/>
    <property type="evidence" value="ECO:0007669"/>
    <property type="project" value="InterPro"/>
</dbReference>
<dbReference type="SUPFAM" id="SSF81653">
    <property type="entry name" value="Calcium ATPase, transduction domain A"/>
    <property type="match status" value="1"/>
</dbReference>
<dbReference type="Gene3D" id="2.70.150.10">
    <property type="entry name" value="Calcium-transporting ATPase, cytoplasmic transduction domain A"/>
    <property type="match status" value="1"/>
</dbReference>
<keyword evidence="6 10" id="KW-0067">ATP-binding</keyword>
<dbReference type="Gene3D" id="3.30.70.100">
    <property type="match status" value="1"/>
</dbReference>
<evidence type="ECO:0000256" key="1">
    <source>
        <dbReference type="ARBA" id="ARBA00004141"/>
    </source>
</evidence>
<feature type="compositionally biased region" description="Basic and acidic residues" evidence="11">
    <location>
        <begin position="744"/>
        <end position="779"/>
    </location>
</feature>
<dbReference type="Pfam" id="PF00122">
    <property type="entry name" value="E1-E2_ATPase"/>
    <property type="match status" value="1"/>
</dbReference>
<dbReference type="OMA" id="EHDHGSC"/>
<dbReference type="GO" id="GO:0046872">
    <property type="term" value="F:metal ion binding"/>
    <property type="evidence" value="ECO:0007669"/>
    <property type="project" value="UniProtKB-KW"/>
</dbReference>
<keyword evidence="14" id="KW-1185">Reference proteome</keyword>
<dbReference type="PROSITE" id="PS50846">
    <property type="entry name" value="HMA_2"/>
    <property type="match status" value="1"/>
</dbReference>
<feature type="compositionally biased region" description="Basic residues" evidence="11">
    <location>
        <begin position="814"/>
        <end position="831"/>
    </location>
</feature>
<dbReference type="InterPro" id="IPR023214">
    <property type="entry name" value="HAD_sf"/>
</dbReference>
<dbReference type="GO" id="GO:0019829">
    <property type="term" value="F:ATPase-coupled monoatomic cation transmembrane transporter activity"/>
    <property type="evidence" value="ECO:0007669"/>
    <property type="project" value="InterPro"/>
</dbReference>
<dbReference type="FunCoup" id="D8SJM4">
    <property type="interactions" value="31"/>
</dbReference>
<keyword evidence="7" id="KW-1278">Translocase</keyword>
<gene>
    <name evidence="13" type="ORF">SELMODRAFT_118425</name>
</gene>
<dbReference type="SUPFAM" id="SSF81665">
    <property type="entry name" value="Calcium ATPase, transmembrane domain M"/>
    <property type="match status" value="1"/>
</dbReference>
<evidence type="ECO:0000256" key="10">
    <source>
        <dbReference type="RuleBase" id="RU362081"/>
    </source>
</evidence>
<dbReference type="InterPro" id="IPR036412">
    <property type="entry name" value="HAD-like_sf"/>
</dbReference>
<dbReference type="InterPro" id="IPR018303">
    <property type="entry name" value="ATPase_P-typ_P_site"/>
</dbReference>
<keyword evidence="9 10" id="KW-0472">Membrane</keyword>
<dbReference type="InterPro" id="IPR044492">
    <property type="entry name" value="P_typ_ATPase_HD_dom"/>
</dbReference>
<dbReference type="KEGG" id="smo:SELMODRAFT_118425"/>
<dbReference type="InterPro" id="IPR023298">
    <property type="entry name" value="ATPase_P-typ_TM_dom_sf"/>
</dbReference>
<evidence type="ECO:0000313" key="13">
    <source>
        <dbReference type="EMBL" id="EFJ15386.1"/>
    </source>
</evidence>
<dbReference type="GO" id="GO:0005524">
    <property type="term" value="F:ATP binding"/>
    <property type="evidence" value="ECO:0007669"/>
    <property type="project" value="UniProtKB-UniRule"/>
</dbReference>
<dbReference type="SUPFAM" id="SSF55008">
    <property type="entry name" value="HMA, heavy metal-associated domain"/>
    <property type="match status" value="1"/>
</dbReference>
<keyword evidence="4 10" id="KW-0479">Metal-binding</keyword>
<evidence type="ECO:0000256" key="7">
    <source>
        <dbReference type="ARBA" id="ARBA00022967"/>
    </source>
</evidence>
<dbReference type="InterPro" id="IPR008250">
    <property type="entry name" value="ATPase_P-typ_transduc_dom_A_sf"/>
</dbReference>
<feature type="compositionally biased region" description="Basic residues" evidence="11">
    <location>
        <begin position="797"/>
        <end position="806"/>
    </location>
</feature>
<comment type="subcellular location">
    <subcellularLocation>
        <location evidence="1">Membrane</location>
        <topology evidence="1">Multi-pass membrane protein</topology>
    </subcellularLocation>
</comment>
<dbReference type="PRINTS" id="PR00119">
    <property type="entry name" value="CATATPASE"/>
</dbReference>
<dbReference type="Gene3D" id="3.40.1110.10">
    <property type="entry name" value="Calcium-transporting ATPase, cytoplasmic domain N"/>
    <property type="match status" value="1"/>
</dbReference>
<sequence length="831" mass="90138">MDIFSYQGPEGKGYEILAEEDDAVVAPRLAEDILNIPENFQQVARTVLNVMGICCPSEVPLVRKILEPLPGVKEVSVNYTSRIVTVLHDRLLTPEGRLVKALNEARLDASLHHRGELKRSSNWPSPWTICCGILLLVSFFKHFWNPLKWFAIGAVAVGIPPIFMRSIASLRRWILDINILMLIAVGGAIALTDYIEAGSIVFLFTLAEWLEGRSSEQARSALASGLDVPRNAILAETGAMVPVDEVKLGSSIAVKAGEMIPVDGIIMSGECSLDESSLTGESKPVEKACGSEVWAGTVNLAGYITVQTTALAEDSAVSRMIKLVEEAQAKRSHFEQLVEKFAKFYTPALVATALGLALIPLIAHTHHEKHWLYLALILLVVACPCALVLSTPVAVACGIQHAARLGVVIKGGSYLEILAKIKCLAMDKTGTLTEGHFRVSEVVPVGETEDLQQILYWLTSVESRSSHPMAAALVTYASLQDVVPSKSVTDFQIIEGEGVSAVVDGHLVEIGNARLASRLGWSSTAITKLKNQTGTVGWLGKDHQLLAVFSLEDHVREEAAEAVSSLKRMKVQIHMLTGDNHETAQSVQRKLGGVTVHAGLLPQDKVRIIQELKENHGVTGMIGDGINDAPALAAADVGFAMGLAGSAVAMETSDVFLMTDDLRKLSMVASLGRRVRTKVIQNVVISVGLKVAMLALSFAGYGYLWMAVLVDVGACLLVISNSTLLLRGTGKKRSSGHHHHHGKNCKDHDHDHDGGKQCSKDDDHAGRTQCSDHEHGAEKHQHHRHPSHDHGHNHSHEHSHHSHDHHHHQDQGHSHCKKKHACGKGHSHAHC</sequence>
<dbReference type="HOGENOM" id="CLU_001771_6_1_1"/>
<proteinExistence type="inferred from homology"/>
<dbReference type="InParanoid" id="D8SJM4"/>
<feature type="transmembrane region" description="Helical" evidence="10">
    <location>
        <begin position="123"/>
        <end position="143"/>
    </location>
</feature>
<dbReference type="CDD" id="cd02079">
    <property type="entry name" value="P-type_ATPase_HM"/>
    <property type="match status" value="1"/>
</dbReference>
<dbReference type="InterPro" id="IPR001757">
    <property type="entry name" value="P_typ_ATPase"/>
</dbReference>
<feature type="transmembrane region" description="Helical" evidence="10">
    <location>
        <begin position="149"/>
        <end position="167"/>
    </location>
</feature>
<protein>
    <recommendedName>
        <fullName evidence="12">HMA domain-containing protein</fullName>
    </recommendedName>
</protein>
<accession>D8SJM4</accession>
<evidence type="ECO:0000256" key="11">
    <source>
        <dbReference type="SAM" id="MobiDB-lite"/>
    </source>
</evidence>
<evidence type="ECO:0000259" key="12">
    <source>
        <dbReference type="PROSITE" id="PS50846"/>
    </source>
</evidence>
<dbReference type="NCBIfam" id="TIGR01525">
    <property type="entry name" value="ATPase-IB_hvy"/>
    <property type="match status" value="1"/>
</dbReference>
<dbReference type="Proteomes" id="UP000001514">
    <property type="component" value="Unassembled WGS sequence"/>
</dbReference>
<name>D8SJM4_SELML</name>
<dbReference type="PANTHER" id="PTHR48085:SF5">
    <property type="entry name" value="CADMIUM_ZINC-TRANSPORTING ATPASE HMA4-RELATED"/>
    <property type="match status" value="1"/>
</dbReference>
<dbReference type="PROSITE" id="PS01229">
    <property type="entry name" value="COF_2"/>
    <property type="match status" value="1"/>
</dbReference>
<feature type="transmembrane region" description="Helical" evidence="10">
    <location>
        <begin position="704"/>
        <end position="726"/>
    </location>
</feature>
<dbReference type="SUPFAM" id="SSF56784">
    <property type="entry name" value="HAD-like"/>
    <property type="match status" value="1"/>
</dbReference>
<dbReference type="NCBIfam" id="TIGR01512">
    <property type="entry name" value="ATPase-IB2_Cd"/>
    <property type="match status" value="1"/>
</dbReference>
<dbReference type="STRING" id="88036.D8SJM4"/>
<feature type="region of interest" description="Disordered" evidence="11">
    <location>
        <begin position="728"/>
        <end position="831"/>
    </location>
</feature>
<dbReference type="PROSITE" id="PS00154">
    <property type="entry name" value="ATPASE_E1_E2"/>
    <property type="match status" value="1"/>
</dbReference>
<dbReference type="CDD" id="cd00371">
    <property type="entry name" value="HMA"/>
    <property type="match status" value="1"/>
</dbReference>
<dbReference type="eggNOG" id="KOG0207">
    <property type="taxonomic scope" value="Eukaryota"/>
</dbReference>
<keyword evidence="5 10" id="KW-0547">Nucleotide-binding</keyword>
<evidence type="ECO:0000256" key="8">
    <source>
        <dbReference type="ARBA" id="ARBA00022989"/>
    </source>
</evidence>
<dbReference type="GO" id="GO:0022857">
    <property type="term" value="F:transmembrane transporter activity"/>
    <property type="evidence" value="ECO:0000318"/>
    <property type="project" value="GO_Central"/>
</dbReference>
<dbReference type="GO" id="GO:0016020">
    <property type="term" value="C:membrane"/>
    <property type="evidence" value="ECO:0000318"/>
    <property type="project" value="GO_Central"/>
</dbReference>
<feature type="transmembrane region" description="Helical" evidence="10">
    <location>
        <begin position="679"/>
        <end position="698"/>
    </location>
</feature>
<keyword evidence="8 10" id="KW-1133">Transmembrane helix</keyword>
<dbReference type="FunFam" id="3.30.70.100:FF:000022">
    <property type="entry name" value="Putative cadmium/zinc-transporting ATPase 3"/>
    <property type="match status" value="1"/>
</dbReference>
<dbReference type="OrthoDB" id="432719at2759"/>
<reference evidence="13 14" key="1">
    <citation type="journal article" date="2011" name="Science">
        <title>The Selaginella genome identifies genetic changes associated with the evolution of vascular plants.</title>
        <authorList>
            <person name="Banks J.A."/>
            <person name="Nishiyama T."/>
            <person name="Hasebe M."/>
            <person name="Bowman J.L."/>
            <person name="Gribskov M."/>
            <person name="dePamphilis C."/>
            <person name="Albert V.A."/>
            <person name="Aono N."/>
            <person name="Aoyama T."/>
            <person name="Ambrose B.A."/>
            <person name="Ashton N.W."/>
            <person name="Axtell M.J."/>
            <person name="Barker E."/>
            <person name="Barker M.S."/>
            <person name="Bennetzen J.L."/>
            <person name="Bonawitz N.D."/>
            <person name="Chapple C."/>
            <person name="Cheng C."/>
            <person name="Correa L.G."/>
            <person name="Dacre M."/>
            <person name="DeBarry J."/>
            <person name="Dreyer I."/>
            <person name="Elias M."/>
            <person name="Engstrom E.M."/>
            <person name="Estelle M."/>
            <person name="Feng L."/>
            <person name="Finet C."/>
            <person name="Floyd S.K."/>
            <person name="Frommer W.B."/>
            <person name="Fujita T."/>
            <person name="Gramzow L."/>
            <person name="Gutensohn M."/>
            <person name="Harholt J."/>
            <person name="Hattori M."/>
            <person name="Heyl A."/>
            <person name="Hirai T."/>
            <person name="Hiwatashi Y."/>
            <person name="Ishikawa M."/>
            <person name="Iwata M."/>
            <person name="Karol K.G."/>
            <person name="Koehler B."/>
            <person name="Kolukisaoglu U."/>
            <person name="Kubo M."/>
            <person name="Kurata T."/>
            <person name="Lalonde S."/>
            <person name="Li K."/>
            <person name="Li Y."/>
            <person name="Litt A."/>
            <person name="Lyons E."/>
            <person name="Manning G."/>
            <person name="Maruyama T."/>
            <person name="Michael T.P."/>
            <person name="Mikami K."/>
            <person name="Miyazaki S."/>
            <person name="Morinaga S."/>
            <person name="Murata T."/>
            <person name="Mueller-Roeber B."/>
            <person name="Nelson D.R."/>
            <person name="Obara M."/>
            <person name="Oguri Y."/>
            <person name="Olmstead R.G."/>
            <person name="Onodera N."/>
            <person name="Petersen B.L."/>
            <person name="Pils B."/>
            <person name="Prigge M."/>
            <person name="Rensing S.A."/>
            <person name="Riano-Pachon D.M."/>
            <person name="Roberts A.W."/>
            <person name="Sato Y."/>
            <person name="Scheller H.V."/>
            <person name="Schulz B."/>
            <person name="Schulz C."/>
            <person name="Shakirov E.V."/>
            <person name="Shibagaki N."/>
            <person name="Shinohara N."/>
            <person name="Shippen D.E."/>
            <person name="Soerensen I."/>
            <person name="Sotooka R."/>
            <person name="Sugimoto N."/>
            <person name="Sugita M."/>
            <person name="Sumikawa N."/>
            <person name="Tanurdzic M."/>
            <person name="Theissen G."/>
            <person name="Ulvskov P."/>
            <person name="Wakazuki S."/>
            <person name="Weng J.K."/>
            <person name="Willats W.W."/>
            <person name="Wipf D."/>
            <person name="Wolf P.G."/>
            <person name="Yang L."/>
            <person name="Zimmer A.D."/>
            <person name="Zhu Q."/>
            <person name="Mitros T."/>
            <person name="Hellsten U."/>
            <person name="Loque D."/>
            <person name="Otillar R."/>
            <person name="Salamov A."/>
            <person name="Schmutz J."/>
            <person name="Shapiro H."/>
            <person name="Lindquist E."/>
            <person name="Lucas S."/>
            <person name="Rokhsar D."/>
            <person name="Grigoriev I.V."/>
        </authorList>
    </citation>
    <scope>NUCLEOTIDE SEQUENCE [LARGE SCALE GENOMIC DNA]</scope>
</reference>
<dbReference type="PANTHER" id="PTHR48085">
    <property type="entry name" value="CADMIUM/ZINC-TRANSPORTING ATPASE HMA2-RELATED"/>
    <property type="match status" value="1"/>
</dbReference>
<dbReference type="SFLD" id="SFLDG00002">
    <property type="entry name" value="C1.7:_P-type_atpase_like"/>
    <property type="match status" value="1"/>
</dbReference>
<evidence type="ECO:0000313" key="14">
    <source>
        <dbReference type="Proteomes" id="UP000001514"/>
    </source>
</evidence>
<dbReference type="InterPro" id="IPR059000">
    <property type="entry name" value="ATPase_P-type_domA"/>
</dbReference>
<dbReference type="InterPro" id="IPR027256">
    <property type="entry name" value="P-typ_ATPase_IB"/>
</dbReference>
<evidence type="ECO:0000256" key="4">
    <source>
        <dbReference type="ARBA" id="ARBA00022723"/>
    </source>
</evidence>
<comment type="similarity">
    <text evidence="2 10">Belongs to the cation transport ATPase (P-type) (TC 3.A.3) family. Type IB subfamily.</text>
</comment>
<evidence type="ECO:0000256" key="3">
    <source>
        <dbReference type="ARBA" id="ARBA00022692"/>
    </source>
</evidence>
<evidence type="ECO:0000256" key="6">
    <source>
        <dbReference type="ARBA" id="ARBA00022840"/>
    </source>
</evidence>
<keyword evidence="3 10" id="KW-0812">Transmembrane</keyword>
<feature type="compositionally biased region" description="Basic residues" evidence="11">
    <location>
        <begin position="729"/>
        <end position="743"/>
    </location>
</feature>
<dbReference type="NCBIfam" id="TIGR01494">
    <property type="entry name" value="ATPase_P-type"/>
    <property type="match status" value="1"/>
</dbReference>
<evidence type="ECO:0000256" key="2">
    <source>
        <dbReference type="ARBA" id="ARBA00006024"/>
    </source>
</evidence>
<dbReference type="GO" id="GO:0055085">
    <property type="term" value="P:transmembrane transport"/>
    <property type="evidence" value="ECO:0000318"/>
    <property type="project" value="GO_Central"/>
</dbReference>
<feature type="transmembrane region" description="Helical" evidence="10">
    <location>
        <begin position="370"/>
        <end position="389"/>
    </location>
</feature>
<evidence type="ECO:0000256" key="9">
    <source>
        <dbReference type="ARBA" id="ARBA00023136"/>
    </source>
</evidence>